<proteinExistence type="inferred from homology"/>
<sequence length="333" mass="34062">MSPTALVLADPRSPLGIRATLEALGAAEALLAHHGGGKLVLGLLGHSLGALRETAAGWGADEVLLLDDARLAVFQAETYAWAAETIVKRLSSPTVVLLPGSTLGRELVGRLSARLRGGGTSEALELDLEDTGGIRVRRPLFGGKASETVSLPAPAVVSLRANAFAPPEHPRPSRVVPVLLPDPGAGSGGARLLERLPVPVSDTPPLTQAPVVVSGGRGLHGPENWPLLEDLARALGAGLGASRAVVDAGWRPASEQVGQTGSSVSPQLYVAVGISGAIQHLVGMSSSRCIVAINTDPSAPIFKVADYGIVGDALVLLPALTEAVRRVRAGVVP</sequence>
<reference evidence="7" key="2">
    <citation type="journal article" date="2014" name="ISME J.">
        <title>Microbial stratification in low pH oxic and suboxic macroscopic growths along an acid mine drainage.</title>
        <authorList>
            <person name="Mendez-Garcia C."/>
            <person name="Mesa V."/>
            <person name="Sprenger R.R."/>
            <person name="Richter M."/>
            <person name="Diez M.S."/>
            <person name="Solano J."/>
            <person name="Bargiela R."/>
            <person name="Golyshina O.V."/>
            <person name="Manteca A."/>
            <person name="Ramos J.L."/>
            <person name="Gallego J.R."/>
            <person name="Llorente I."/>
            <person name="Martins Dos Santos V.A."/>
            <person name="Jensen O.N."/>
            <person name="Pelaez A.I."/>
            <person name="Sanchez J."/>
            <person name="Ferrer M."/>
        </authorList>
    </citation>
    <scope>NUCLEOTIDE SEQUENCE</scope>
</reference>
<dbReference type="Pfam" id="PF00766">
    <property type="entry name" value="ETF_alpha"/>
    <property type="match status" value="1"/>
</dbReference>
<organism evidence="7">
    <name type="scientific">mine drainage metagenome</name>
    <dbReference type="NCBI Taxonomy" id="410659"/>
    <lineage>
        <taxon>unclassified sequences</taxon>
        <taxon>metagenomes</taxon>
        <taxon>ecological metagenomes</taxon>
    </lineage>
</organism>
<dbReference type="GO" id="GO:0033539">
    <property type="term" value="P:fatty acid beta-oxidation using acyl-CoA dehydrogenase"/>
    <property type="evidence" value="ECO:0007669"/>
    <property type="project" value="TreeGrafter"/>
</dbReference>
<dbReference type="InterPro" id="IPR014729">
    <property type="entry name" value="Rossmann-like_a/b/a_fold"/>
</dbReference>
<evidence type="ECO:0000256" key="4">
    <source>
        <dbReference type="ARBA" id="ARBA00022827"/>
    </source>
</evidence>
<dbReference type="InterPro" id="IPR014730">
    <property type="entry name" value="ETF_a/b_N"/>
</dbReference>
<dbReference type="InterPro" id="IPR018206">
    <property type="entry name" value="ETF_asu_C_CS"/>
</dbReference>
<dbReference type="InterPro" id="IPR001308">
    <property type="entry name" value="ETF_a/FixB"/>
</dbReference>
<evidence type="ECO:0000256" key="3">
    <source>
        <dbReference type="ARBA" id="ARBA00022630"/>
    </source>
</evidence>
<evidence type="ECO:0000256" key="2">
    <source>
        <dbReference type="ARBA" id="ARBA00022448"/>
    </source>
</evidence>
<reference evidence="7" key="1">
    <citation type="submission" date="2013-08" db="EMBL/GenBank/DDBJ databases">
        <authorList>
            <person name="Mendez C."/>
            <person name="Richter M."/>
            <person name="Ferrer M."/>
            <person name="Sanchez J."/>
        </authorList>
    </citation>
    <scope>NUCLEOTIDE SEQUENCE</scope>
</reference>
<accession>T0ZP14</accession>
<dbReference type="Gene3D" id="3.40.50.620">
    <property type="entry name" value="HUPs"/>
    <property type="match status" value="1"/>
</dbReference>
<name>T0ZP14_9ZZZZ</name>
<dbReference type="Gene3D" id="3.40.50.1220">
    <property type="entry name" value="TPP-binding domain"/>
    <property type="match status" value="1"/>
</dbReference>
<dbReference type="SUPFAM" id="SSF52467">
    <property type="entry name" value="DHS-like NAD/FAD-binding domain"/>
    <property type="match status" value="1"/>
</dbReference>
<dbReference type="PROSITE" id="PS00696">
    <property type="entry name" value="ETF_ALPHA"/>
    <property type="match status" value="1"/>
</dbReference>
<protein>
    <submittedName>
        <fullName evidence="7">Electron transfer flavoprotein alpha subunit</fullName>
    </submittedName>
</protein>
<evidence type="ECO:0000256" key="1">
    <source>
        <dbReference type="ARBA" id="ARBA00005817"/>
    </source>
</evidence>
<dbReference type="GO" id="GO:0050660">
    <property type="term" value="F:flavin adenine dinucleotide binding"/>
    <property type="evidence" value="ECO:0007669"/>
    <property type="project" value="InterPro"/>
</dbReference>
<dbReference type="EMBL" id="AUZY01012090">
    <property type="protein sequence ID" value="EQD31540.1"/>
    <property type="molecule type" value="Genomic_DNA"/>
</dbReference>
<evidence type="ECO:0000259" key="6">
    <source>
        <dbReference type="SMART" id="SM00893"/>
    </source>
</evidence>
<comment type="similarity">
    <text evidence="1">Belongs to the ETF alpha-subunit/FixB family.</text>
</comment>
<keyword evidence="4" id="KW-0274">FAD</keyword>
<dbReference type="SUPFAM" id="SSF52402">
    <property type="entry name" value="Adenine nucleotide alpha hydrolases-like"/>
    <property type="match status" value="1"/>
</dbReference>
<keyword evidence="5" id="KW-0249">Electron transport</keyword>
<dbReference type="InterPro" id="IPR014731">
    <property type="entry name" value="ETF_asu_C"/>
</dbReference>
<evidence type="ECO:0000256" key="5">
    <source>
        <dbReference type="ARBA" id="ARBA00022982"/>
    </source>
</evidence>
<dbReference type="Pfam" id="PF01012">
    <property type="entry name" value="ETF"/>
    <property type="match status" value="1"/>
</dbReference>
<dbReference type="InterPro" id="IPR029035">
    <property type="entry name" value="DHS-like_NAD/FAD-binding_dom"/>
</dbReference>
<dbReference type="AlphaFoldDB" id="T0ZP14"/>
<dbReference type="PIRSF" id="PIRSF000089">
    <property type="entry name" value="Electra_flavoP_a"/>
    <property type="match status" value="1"/>
</dbReference>
<keyword evidence="3" id="KW-0285">Flavoprotein</keyword>
<dbReference type="FunFam" id="3.40.50.1220:FF:000001">
    <property type="entry name" value="Electron transfer flavoprotein, alpha subunit"/>
    <property type="match status" value="1"/>
</dbReference>
<gene>
    <name evidence="7" type="ORF">B1B_18079</name>
</gene>
<dbReference type="PANTHER" id="PTHR43153:SF1">
    <property type="entry name" value="ELECTRON TRANSFER FLAVOPROTEIN SUBUNIT ALPHA, MITOCHONDRIAL"/>
    <property type="match status" value="1"/>
</dbReference>
<keyword evidence="2" id="KW-0813">Transport</keyword>
<dbReference type="SMART" id="SM00893">
    <property type="entry name" value="ETF"/>
    <property type="match status" value="1"/>
</dbReference>
<evidence type="ECO:0000313" key="7">
    <source>
        <dbReference type="EMBL" id="EQD31540.1"/>
    </source>
</evidence>
<comment type="caution">
    <text evidence="7">The sequence shown here is derived from an EMBL/GenBank/DDBJ whole genome shotgun (WGS) entry which is preliminary data.</text>
</comment>
<dbReference type="PANTHER" id="PTHR43153">
    <property type="entry name" value="ELECTRON TRANSFER FLAVOPROTEIN ALPHA"/>
    <property type="match status" value="1"/>
</dbReference>
<feature type="domain" description="Electron transfer flavoprotein alpha/beta-subunit N-terminal" evidence="6">
    <location>
        <begin position="5"/>
        <end position="191"/>
    </location>
</feature>
<dbReference type="GO" id="GO:0009055">
    <property type="term" value="F:electron transfer activity"/>
    <property type="evidence" value="ECO:0007669"/>
    <property type="project" value="InterPro"/>
</dbReference>